<dbReference type="SUPFAM" id="SSF53474">
    <property type="entry name" value="alpha/beta-Hydrolases"/>
    <property type="match status" value="1"/>
</dbReference>
<comment type="cofactor">
    <cofactor evidence="1">
        <name>Ca(2+)</name>
        <dbReference type="ChEBI" id="CHEBI:29108"/>
    </cofactor>
</comment>
<dbReference type="EMBL" id="APVH01000011">
    <property type="protein sequence ID" value="EPX85008.1"/>
    <property type="molecule type" value="Genomic_DNA"/>
</dbReference>
<dbReference type="InterPro" id="IPR013858">
    <property type="entry name" value="Peptidase_M10B_C"/>
</dbReference>
<organism evidence="6 7">
    <name type="scientific">Salipiger mucosus DSM 16094</name>
    <dbReference type="NCBI Taxonomy" id="1123237"/>
    <lineage>
        <taxon>Bacteria</taxon>
        <taxon>Pseudomonadati</taxon>
        <taxon>Pseudomonadota</taxon>
        <taxon>Alphaproteobacteria</taxon>
        <taxon>Rhodobacterales</taxon>
        <taxon>Roseobacteraceae</taxon>
        <taxon>Salipiger</taxon>
    </lineage>
</organism>
<dbReference type="Proteomes" id="UP000015347">
    <property type="component" value="Unassembled WGS sequence"/>
</dbReference>
<proteinExistence type="predicted"/>
<dbReference type="HOGENOM" id="CLU_453944_0_0_5"/>
<dbReference type="OrthoDB" id="7875393at2"/>
<dbReference type="AlphaFoldDB" id="S9QZB1"/>
<dbReference type="Pfam" id="PF08548">
    <property type="entry name" value="Peptidase_M10_C"/>
    <property type="match status" value="1"/>
</dbReference>
<evidence type="ECO:0000256" key="1">
    <source>
        <dbReference type="ARBA" id="ARBA00001913"/>
    </source>
</evidence>
<dbReference type="Gene3D" id="3.40.50.1820">
    <property type="entry name" value="alpha/beta hydrolase"/>
    <property type="match status" value="1"/>
</dbReference>
<evidence type="ECO:0000256" key="2">
    <source>
        <dbReference type="ARBA" id="ARBA00004613"/>
    </source>
</evidence>
<dbReference type="InterPro" id="IPR001343">
    <property type="entry name" value="Hemolysn_Ca-bd"/>
</dbReference>
<sequence>MSLSTGLALEDITVAAYAAQASYSSDPQDSYLSNLGVDTADGLQSVDLSAFLPAGSDDVFDSGNVFQGGSIFVSDLFATDGELRDAFATAILGRPTTGTTVETFRPFADAKPAEAVAFVSDGSGAGDTDTLYLAIRGTDNIVDAAMGGQAFTADGQSAYFMMLLPFFEAALAYARDEGLGRVVVTGGSLGGSMADLFSLFLKPQWEAELSVSVVSIASAGLADGVIAELGAALGLGAAALPTPQADGTFARPDDHLNFANTEDIVPNPDLLSGYLITDQLQGNARIADAVRFDQVTLDGTVVDFQTNTFGAEHAGELYLSTMTAFLEGRDDLTDAETLADGGATVGGGAGDAIATGAFGAVMGLGGNDTLSGSARDETLMGGEGNDLLIGAGGDDWYFGGAGNDQARIGAASRDVTIEVSGDTLTLISAEGTDSFRSIESFAFTDTILTLAQVEALAGGTPVATEGNDTLPDAPGAQAFDGLGGIDTVDYSASAGRVLLDFQSDVGGRDFARFYDVGAAEGDTYANVENAIGSASADNLRGDAGVNVLEGGGVSDRLYGRAGDDVLMGGSGADALYGNLGTDTMTGGDDVGRRDRYIYFQTQESGTGAGNRDVITDFVAGEDRIELSRFDADTTQGFKQAFDWIGNAGFSAAGQLGYRYEEGNTIVQADFDGDGAADFEIELTGTMDLTADDFLI</sequence>
<dbReference type="Gene3D" id="2.150.10.10">
    <property type="entry name" value="Serralysin-like metalloprotease, C-terminal"/>
    <property type="match status" value="2"/>
</dbReference>
<name>S9QZB1_9RHOB</name>
<keyword evidence="7" id="KW-1185">Reference proteome</keyword>
<evidence type="ECO:0000256" key="4">
    <source>
        <dbReference type="ARBA" id="ARBA00022737"/>
    </source>
</evidence>
<dbReference type="PRINTS" id="PR00313">
    <property type="entry name" value="CABNDNGRPT"/>
</dbReference>
<dbReference type="Pfam" id="PF00353">
    <property type="entry name" value="HemolysinCabind"/>
    <property type="match status" value="3"/>
</dbReference>
<keyword evidence="4" id="KW-0677">Repeat</keyword>
<accession>S9QZB1</accession>
<dbReference type="InterPro" id="IPR029058">
    <property type="entry name" value="AB_hydrolase_fold"/>
</dbReference>
<dbReference type="GO" id="GO:0005509">
    <property type="term" value="F:calcium ion binding"/>
    <property type="evidence" value="ECO:0007669"/>
    <property type="project" value="InterPro"/>
</dbReference>
<evidence type="ECO:0000259" key="5">
    <source>
        <dbReference type="Pfam" id="PF08548"/>
    </source>
</evidence>
<comment type="caution">
    <text evidence="6">The sequence shown here is derived from an EMBL/GenBank/DDBJ whole genome shotgun (WGS) entry which is preliminary data.</text>
</comment>
<keyword evidence="3" id="KW-0964">Secreted</keyword>
<reference evidence="7" key="1">
    <citation type="journal article" date="2014" name="Stand. Genomic Sci.">
        <title>Genome sequence of the exopolysaccharide-producing Salipiger mucosus type strain (DSM 16094(T)), a moderately halophilic member of the Roseobacter clade.</title>
        <authorList>
            <person name="Riedel T."/>
            <person name="Spring S."/>
            <person name="Fiebig A."/>
            <person name="Petersen J."/>
            <person name="Kyrpides N.C."/>
            <person name="Goker M."/>
            <person name="Klenk H.P."/>
        </authorList>
    </citation>
    <scope>NUCLEOTIDE SEQUENCE [LARGE SCALE GENOMIC DNA]</scope>
    <source>
        <strain evidence="7">DSM 16094</strain>
    </source>
</reference>
<gene>
    <name evidence="6" type="ORF">Salmuc_00605</name>
</gene>
<dbReference type="InterPro" id="IPR011049">
    <property type="entry name" value="Serralysin-like_metalloprot_C"/>
</dbReference>
<dbReference type="SUPFAM" id="SSF51120">
    <property type="entry name" value="beta-Roll"/>
    <property type="match status" value="2"/>
</dbReference>
<dbReference type="STRING" id="1123237.Salmuc_00605"/>
<evidence type="ECO:0000313" key="6">
    <source>
        <dbReference type="EMBL" id="EPX85008.1"/>
    </source>
</evidence>
<evidence type="ECO:0000256" key="3">
    <source>
        <dbReference type="ARBA" id="ARBA00022525"/>
    </source>
</evidence>
<dbReference type="PROSITE" id="PS00330">
    <property type="entry name" value="HEMOLYSIN_CALCIUM"/>
    <property type="match status" value="1"/>
</dbReference>
<dbReference type="eggNOG" id="COG2931">
    <property type="taxonomic scope" value="Bacteria"/>
</dbReference>
<dbReference type="InterPro" id="IPR018511">
    <property type="entry name" value="Hemolysin-typ_Ca-bd_CS"/>
</dbReference>
<dbReference type="RefSeq" id="WP_020041092.1">
    <property type="nucleotide sequence ID" value="NZ_KE557273.1"/>
</dbReference>
<feature type="domain" description="Peptidase M10 serralysin C-terminal" evidence="5">
    <location>
        <begin position="483"/>
        <end position="694"/>
    </location>
</feature>
<dbReference type="GO" id="GO:0005615">
    <property type="term" value="C:extracellular space"/>
    <property type="evidence" value="ECO:0007669"/>
    <property type="project" value="InterPro"/>
</dbReference>
<evidence type="ECO:0000313" key="7">
    <source>
        <dbReference type="Proteomes" id="UP000015347"/>
    </source>
</evidence>
<protein>
    <recommendedName>
        <fullName evidence="5">Peptidase M10 serralysin C-terminal domain-containing protein</fullName>
    </recommendedName>
</protein>
<comment type="subcellular location">
    <subcellularLocation>
        <location evidence="2">Secreted</location>
    </subcellularLocation>
</comment>